<organism evidence="2 3">
    <name type="scientific">Pieris macdunnoughi</name>
    <dbReference type="NCBI Taxonomy" id="345717"/>
    <lineage>
        <taxon>Eukaryota</taxon>
        <taxon>Metazoa</taxon>
        <taxon>Ecdysozoa</taxon>
        <taxon>Arthropoda</taxon>
        <taxon>Hexapoda</taxon>
        <taxon>Insecta</taxon>
        <taxon>Pterygota</taxon>
        <taxon>Neoptera</taxon>
        <taxon>Endopterygota</taxon>
        <taxon>Lepidoptera</taxon>
        <taxon>Glossata</taxon>
        <taxon>Ditrysia</taxon>
        <taxon>Papilionoidea</taxon>
        <taxon>Pieridae</taxon>
        <taxon>Pierinae</taxon>
        <taxon>Pieris</taxon>
    </lineage>
</organism>
<protein>
    <submittedName>
        <fullName evidence="2">Uncharacterized protein</fullName>
    </submittedName>
</protein>
<evidence type="ECO:0000256" key="1">
    <source>
        <dbReference type="SAM" id="MobiDB-lite"/>
    </source>
</evidence>
<dbReference type="EMBL" id="CAJOBZ010000038">
    <property type="protein sequence ID" value="CAF4902270.1"/>
    <property type="molecule type" value="Genomic_DNA"/>
</dbReference>
<evidence type="ECO:0000313" key="3">
    <source>
        <dbReference type="Proteomes" id="UP000663880"/>
    </source>
</evidence>
<sequence length="87" mass="9374">MMSADLKSGGSAPPQTREPPWLTPVNGPPADKRSQTKKSIGRQPLAALTSRQPGGRRFAVARRLTDPAPETPRGLNVRLITDTNSPF</sequence>
<reference evidence="2" key="1">
    <citation type="submission" date="2021-02" db="EMBL/GenBank/DDBJ databases">
        <authorList>
            <person name="Steward A R."/>
        </authorList>
    </citation>
    <scope>NUCLEOTIDE SEQUENCE</scope>
</reference>
<gene>
    <name evidence="2" type="ORF">PMACD_LOCUS11393</name>
</gene>
<comment type="caution">
    <text evidence="2">The sequence shown here is derived from an EMBL/GenBank/DDBJ whole genome shotgun (WGS) entry which is preliminary data.</text>
</comment>
<dbReference type="Proteomes" id="UP000663880">
    <property type="component" value="Unassembled WGS sequence"/>
</dbReference>
<evidence type="ECO:0000313" key="2">
    <source>
        <dbReference type="EMBL" id="CAF4902270.1"/>
    </source>
</evidence>
<name>A0A821V4X6_9NEOP</name>
<accession>A0A821V4X6</accession>
<keyword evidence="3" id="KW-1185">Reference proteome</keyword>
<feature type="region of interest" description="Disordered" evidence="1">
    <location>
        <begin position="1"/>
        <end position="87"/>
    </location>
</feature>
<proteinExistence type="predicted"/>
<dbReference type="AlphaFoldDB" id="A0A821V4X6"/>
<dbReference type="OrthoDB" id="7343649at2759"/>